<feature type="transmembrane region" description="Helical" evidence="1">
    <location>
        <begin position="61"/>
        <end position="86"/>
    </location>
</feature>
<dbReference type="Proteomes" id="UP000008068">
    <property type="component" value="Unassembled WGS sequence"/>
</dbReference>
<dbReference type="InParanoid" id="G0PKD9"/>
<protein>
    <submittedName>
        <fullName evidence="2">Uncharacterized protein</fullName>
    </submittedName>
</protein>
<evidence type="ECO:0000313" key="2">
    <source>
        <dbReference type="EMBL" id="EGT32038.1"/>
    </source>
</evidence>
<dbReference type="PANTHER" id="PTHR31720">
    <property type="entry name" value="SERPENTINE RECEPTOR, CLASS Z-RELATED"/>
    <property type="match status" value="1"/>
</dbReference>
<keyword evidence="1" id="KW-1133">Transmembrane helix</keyword>
<dbReference type="HOGENOM" id="CLU_1564273_0_0_1"/>
<feature type="transmembrane region" description="Helical" evidence="1">
    <location>
        <begin position="106"/>
        <end position="131"/>
    </location>
</feature>
<keyword evidence="1" id="KW-0472">Membrane</keyword>
<dbReference type="EMBL" id="GL380850">
    <property type="protein sequence ID" value="EGT32038.1"/>
    <property type="molecule type" value="Genomic_DNA"/>
</dbReference>
<organism evidence="3">
    <name type="scientific">Caenorhabditis brenneri</name>
    <name type="common">Nematode worm</name>
    <dbReference type="NCBI Taxonomy" id="135651"/>
    <lineage>
        <taxon>Eukaryota</taxon>
        <taxon>Metazoa</taxon>
        <taxon>Ecdysozoa</taxon>
        <taxon>Nematoda</taxon>
        <taxon>Chromadorea</taxon>
        <taxon>Rhabditida</taxon>
        <taxon>Rhabditina</taxon>
        <taxon>Rhabditomorpha</taxon>
        <taxon>Rhabditoidea</taxon>
        <taxon>Rhabditidae</taxon>
        <taxon>Peloderinae</taxon>
        <taxon>Caenorhabditis</taxon>
    </lineage>
</organism>
<sequence>MREIQVLAPIEPLAALVGAVYLLTVFYVHIHHLILSLLALQRFFLYFFSNQELFNVKEKRMTMILMGVYIAPIFFFVIGYVLYLIFRAEDIIRTATDNLDTAAYFYLNLTMLSLIDILSTPLIIQLTYLFCNRRNVQAMRRRMAFRNIYCWFFKRTQVEPDNQRINASTTV</sequence>
<reference evidence="3" key="1">
    <citation type="submission" date="2011-07" db="EMBL/GenBank/DDBJ databases">
        <authorList>
            <consortium name="Caenorhabditis brenneri Sequencing and Analysis Consortium"/>
            <person name="Wilson R.K."/>
        </authorList>
    </citation>
    <scope>NUCLEOTIDE SEQUENCE [LARGE SCALE GENOMIC DNA]</scope>
    <source>
        <strain evidence="3">PB2801</strain>
    </source>
</reference>
<dbReference type="InterPro" id="IPR018817">
    <property type="entry name" value="7TM_GPCR_serpentine_rcpt_Srz"/>
</dbReference>
<feature type="transmembrane region" description="Helical" evidence="1">
    <location>
        <begin position="20"/>
        <end position="40"/>
    </location>
</feature>
<accession>G0PKD9</accession>
<dbReference type="PANTHER" id="PTHR31720:SF12">
    <property type="entry name" value="SERPENTINE RECEPTOR, CLASS T-RELATED"/>
    <property type="match status" value="1"/>
</dbReference>
<proteinExistence type="predicted"/>
<gene>
    <name evidence="2" type="ORF">CAEBREN_29677</name>
</gene>
<evidence type="ECO:0000313" key="3">
    <source>
        <dbReference type="Proteomes" id="UP000008068"/>
    </source>
</evidence>
<keyword evidence="1" id="KW-0812">Transmembrane</keyword>
<name>G0PKD9_CAEBE</name>
<dbReference type="AlphaFoldDB" id="G0PKD9"/>
<evidence type="ECO:0000256" key="1">
    <source>
        <dbReference type="SAM" id="Phobius"/>
    </source>
</evidence>
<keyword evidence="3" id="KW-1185">Reference proteome</keyword>
<dbReference type="Pfam" id="PF10325">
    <property type="entry name" value="7TM_GPCR_Srz"/>
    <property type="match status" value="1"/>
</dbReference>